<evidence type="ECO:0000313" key="3">
    <source>
        <dbReference type="Proteomes" id="UP001596296"/>
    </source>
</evidence>
<keyword evidence="1" id="KW-0472">Membrane</keyword>
<evidence type="ECO:0008006" key="4">
    <source>
        <dbReference type="Google" id="ProtNLM"/>
    </source>
</evidence>
<keyword evidence="1" id="KW-0812">Transmembrane</keyword>
<gene>
    <name evidence="2" type="ORF">ACFQE9_08210</name>
</gene>
<keyword evidence="1" id="KW-1133">Transmembrane helix</keyword>
<name>A0ABD5UZ27_9EURY</name>
<keyword evidence="3" id="KW-1185">Reference proteome</keyword>
<dbReference type="Proteomes" id="UP001596296">
    <property type="component" value="Unassembled WGS sequence"/>
</dbReference>
<dbReference type="EMBL" id="JBHSXL010000006">
    <property type="protein sequence ID" value="MFC6892587.1"/>
    <property type="molecule type" value="Genomic_DNA"/>
</dbReference>
<proteinExistence type="predicted"/>
<dbReference type="RefSeq" id="WP_379743043.1">
    <property type="nucleotide sequence ID" value="NZ_JBHSVN010000001.1"/>
</dbReference>
<accession>A0ABD5UZ27</accession>
<sequence>MQRRAVTVYVALLLVVGAAAGGLVATADSPEVSFEDPAYEGGAGGSFDHAGQTYTVADVTENVEEGGHGSETVTLSGTLEWNETVTESAEWANNSTVTYEEDEWRVVIEGEDPSAFTLQEVLDRQAILENDSAADNQTYMRNGEEHVAVTDEDGETTLVPADEYFPEPEERRIDEGETITYDGHDAAVANVSASAAVLEWETTQTMSAELTPQGQVTLGNTTFVAIFPDSSTVVLSSNLESYEAQQAEIGQFEQRMSGLTRIGWTIGATVLMLIAFAFVPSRY</sequence>
<reference evidence="2 3" key="1">
    <citation type="journal article" date="2019" name="Int. J. Syst. Evol. Microbiol.">
        <title>The Global Catalogue of Microorganisms (GCM) 10K type strain sequencing project: providing services to taxonomists for standard genome sequencing and annotation.</title>
        <authorList>
            <consortium name="The Broad Institute Genomics Platform"/>
            <consortium name="The Broad Institute Genome Sequencing Center for Infectious Disease"/>
            <person name="Wu L."/>
            <person name="Ma J."/>
        </authorList>
    </citation>
    <scope>NUCLEOTIDE SEQUENCE [LARGE SCALE GENOMIC DNA]</scope>
    <source>
        <strain evidence="2 3">SKJ47</strain>
    </source>
</reference>
<evidence type="ECO:0000313" key="2">
    <source>
        <dbReference type="EMBL" id="MFC6892587.1"/>
    </source>
</evidence>
<protein>
    <recommendedName>
        <fullName evidence="4">DUF3068 domain-containing protein</fullName>
    </recommendedName>
</protein>
<feature type="transmembrane region" description="Helical" evidence="1">
    <location>
        <begin position="262"/>
        <end position="279"/>
    </location>
</feature>
<dbReference type="AlphaFoldDB" id="A0ABD5UZ27"/>
<evidence type="ECO:0000256" key="1">
    <source>
        <dbReference type="SAM" id="Phobius"/>
    </source>
</evidence>
<comment type="caution">
    <text evidence="2">The sequence shown here is derived from an EMBL/GenBank/DDBJ whole genome shotgun (WGS) entry which is preliminary data.</text>
</comment>
<organism evidence="2 3">
    <name type="scientific">Halopenitus salinus</name>
    <dbReference type="NCBI Taxonomy" id="1198295"/>
    <lineage>
        <taxon>Archaea</taxon>
        <taxon>Methanobacteriati</taxon>
        <taxon>Methanobacteriota</taxon>
        <taxon>Stenosarchaea group</taxon>
        <taxon>Halobacteria</taxon>
        <taxon>Halobacteriales</taxon>
        <taxon>Haloferacaceae</taxon>
        <taxon>Halopenitus</taxon>
    </lineage>
</organism>